<gene>
    <name evidence="4" type="ORF">GCM10009416_21900</name>
</gene>
<dbReference type="InterPro" id="IPR036388">
    <property type="entry name" value="WH-like_DNA-bd_sf"/>
</dbReference>
<dbReference type="SMART" id="SM00862">
    <property type="entry name" value="Trans_reg_C"/>
    <property type="match status" value="1"/>
</dbReference>
<dbReference type="SUPFAM" id="SSF53474">
    <property type="entry name" value="alpha/beta-Hydrolases"/>
    <property type="match status" value="1"/>
</dbReference>
<dbReference type="InterPro" id="IPR029058">
    <property type="entry name" value="AB_hydrolase_fold"/>
</dbReference>
<reference evidence="5" key="1">
    <citation type="journal article" date="2019" name="Int. J. Syst. Evol. Microbiol.">
        <title>The Global Catalogue of Microorganisms (GCM) 10K type strain sequencing project: providing services to taxonomists for standard genome sequencing and annotation.</title>
        <authorList>
            <consortium name="The Broad Institute Genomics Platform"/>
            <consortium name="The Broad Institute Genome Sequencing Center for Infectious Disease"/>
            <person name="Wu L."/>
            <person name="Ma J."/>
        </authorList>
    </citation>
    <scope>NUCLEOTIDE SEQUENCE [LARGE SCALE GENOMIC DNA]</scope>
    <source>
        <strain evidence="5">JCM 9933</strain>
    </source>
</reference>
<dbReference type="RefSeq" id="WP_343895329.1">
    <property type="nucleotide sequence ID" value="NZ_BAAAFZ010000027.1"/>
</dbReference>
<name>A0ABP3Q970_9PROT</name>
<feature type="DNA-binding region" description="OmpR/PhoB-type" evidence="2">
    <location>
        <begin position="1"/>
        <end position="98"/>
    </location>
</feature>
<evidence type="ECO:0000256" key="1">
    <source>
        <dbReference type="ARBA" id="ARBA00023125"/>
    </source>
</evidence>
<feature type="domain" description="OmpR/PhoB-type" evidence="3">
    <location>
        <begin position="1"/>
        <end position="98"/>
    </location>
</feature>
<keyword evidence="5" id="KW-1185">Reference proteome</keyword>
<sequence>MRFHFGDCVLDADRRELRRAGEPVAVEPQVFDLLLHLVREREHVVSKDGLLDAVWNGRIVSESTLSSRINAARRAVGDAGAEQGLIRTYARRGFRFVGEVREEGGAPGLAAAVPGGPAGAGVLPPPPPQEVAFFRAPDGVTLAAASVGEGPETLVKTANWLTHLEQDWRSPFWSHLLRHLARGRRLVRYDARGSGLSDRGVPDISFGAFLGDLEAMVDRFGLHRFSLFGPSQGASVAAAYAALHPERVSRLVLLGGYAQGRNRRGSEDERDMARAFAALIRRGWGDERSAFMRAYHSVYFPGASPEQLRGWAEMQRLSATPEDAMRIRLACDDIDVLDLLPRVRAPTLVLHCRGDNVVPLEQGRRIAAAIPGARLVVLESDNHVVLPGEPEWPRFVGELEGFLRGT</sequence>
<organism evidence="4 5">
    <name type="scientific">Craurococcus roseus</name>
    <dbReference type="NCBI Taxonomy" id="77585"/>
    <lineage>
        <taxon>Bacteria</taxon>
        <taxon>Pseudomonadati</taxon>
        <taxon>Pseudomonadota</taxon>
        <taxon>Alphaproteobacteria</taxon>
        <taxon>Acetobacterales</taxon>
        <taxon>Acetobacteraceae</taxon>
        <taxon>Craurococcus</taxon>
    </lineage>
</organism>
<dbReference type="PANTHER" id="PTHR43798">
    <property type="entry name" value="MONOACYLGLYCEROL LIPASE"/>
    <property type="match status" value="1"/>
</dbReference>
<dbReference type="GO" id="GO:0016787">
    <property type="term" value="F:hydrolase activity"/>
    <property type="evidence" value="ECO:0007669"/>
    <property type="project" value="UniProtKB-KW"/>
</dbReference>
<dbReference type="PRINTS" id="PR00111">
    <property type="entry name" value="ABHYDROLASE"/>
</dbReference>
<dbReference type="Gene3D" id="1.10.10.10">
    <property type="entry name" value="Winged helix-like DNA-binding domain superfamily/Winged helix DNA-binding domain"/>
    <property type="match status" value="1"/>
</dbReference>
<evidence type="ECO:0000256" key="2">
    <source>
        <dbReference type="PROSITE-ProRule" id="PRU01091"/>
    </source>
</evidence>
<evidence type="ECO:0000313" key="5">
    <source>
        <dbReference type="Proteomes" id="UP001501588"/>
    </source>
</evidence>
<dbReference type="InterPro" id="IPR016032">
    <property type="entry name" value="Sig_transdc_resp-reg_C-effctor"/>
</dbReference>
<protein>
    <submittedName>
        <fullName evidence="4">Alpha/beta fold hydrolase</fullName>
    </submittedName>
</protein>
<dbReference type="InterPro" id="IPR050266">
    <property type="entry name" value="AB_hydrolase_sf"/>
</dbReference>
<keyword evidence="4" id="KW-0378">Hydrolase</keyword>
<dbReference type="InterPro" id="IPR000073">
    <property type="entry name" value="AB_hydrolase_1"/>
</dbReference>
<dbReference type="Proteomes" id="UP001501588">
    <property type="component" value="Unassembled WGS sequence"/>
</dbReference>
<dbReference type="PANTHER" id="PTHR43798:SF33">
    <property type="entry name" value="HYDROLASE, PUTATIVE (AFU_ORTHOLOGUE AFUA_2G14860)-RELATED"/>
    <property type="match status" value="1"/>
</dbReference>
<evidence type="ECO:0000313" key="4">
    <source>
        <dbReference type="EMBL" id="GAA0583133.1"/>
    </source>
</evidence>
<proteinExistence type="predicted"/>
<dbReference type="Pfam" id="PF00561">
    <property type="entry name" value="Abhydrolase_1"/>
    <property type="match status" value="1"/>
</dbReference>
<dbReference type="Pfam" id="PF00486">
    <property type="entry name" value="Trans_reg_C"/>
    <property type="match status" value="1"/>
</dbReference>
<dbReference type="SUPFAM" id="SSF46894">
    <property type="entry name" value="C-terminal effector domain of the bipartite response regulators"/>
    <property type="match status" value="1"/>
</dbReference>
<keyword evidence="1 2" id="KW-0238">DNA-binding</keyword>
<dbReference type="Gene3D" id="3.40.50.1820">
    <property type="entry name" value="alpha/beta hydrolase"/>
    <property type="match status" value="1"/>
</dbReference>
<dbReference type="CDD" id="cd00383">
    <property type="entry name" value="trans_reg_C"/>
    <property type="match status" value="1"/>
</dbReference>
<dbReference type="InterPro" id="IPR001867">
    <property type="entry name" value="OmpR/PhoB-type_DNA-bd"/>
</dbReference>
<comment type="caution">
    <text evidence="4">The sequence shown here is derived from an EMBL/GenBank/DDBJ whole genome shotgun (WGS) entry which is preliminary data.</text>
</comment>
<dbReference type="EMBL" id="BAAAFZ010000027">
    <property type="protein sequence ID" value="GAA0583133.1"/>
    <property type="molecule type" value="Genomic_DNA"/>
</dbReference>
<dbReference type="PROSITE" id="PS51755">
    <property type="entry name" value="OMPR_PHOB"/>
    <property type="match status" value="1"/>
</dbReference>
<evidence type="ECO:0000259" key="3">
    <source>
        <dbReference type="PROSITE" id="PS51755"/>
    </source>
</evidence>
<accession>A0ABP3Q970</accession>